<evidence type="ECO:0000256" key="3">
    <source>
        <dbReference type="ARBA" id="ARBA00022692"/>
    </source>
</evidence>
<dbReference type="Proteomes" id="UP000318422">
    <property type="component" value="Unassembled WGS sequence"/>
</dbReference>
<dbReference type="EMBL" id="BJNV01000012">
    <property type="protein sequence ID" value="GEC95001.1"/>
    <property type="molecule type" value="Genomic_DNA"/>
</dbReference>
<sequence length="215" mass="22843">MSLHCPSPATMPPADLPAPAPHTPIEDLQALITGCLFVALSILMLRESRLLTGGTTGLSFLIHYLSGWRLGLVMFLVNLPFYAFGLAALGKRFTFKTFCAVGTLSLFTELIPGLVHFDRLDPVFAAVMGGLLAGIGILILMRHGASLGGSGVLAIYLQKTRGWRAGSVQMSVDVLILSLGLLVISPGEVGLSILSAAALNLVIGINHRPDRYFGF</sequence>
<evidence type="ECO:0000256" key="5">
    <source>
        <dbReference type="ARBA" id="ARBA00023136"/>
    </source>
</evidence>
<dbReference type="PANTHER" id="PTHR33545:SF5">
    <property type="entry name" value="UPF0750 MEMBRANE PROTEIN YITT"/>
    <property type="match status" value="1"/>
</dbReference>
<evidence type="ECO:0000256" key="6">
    <source>
        <dbReference type="SAM" id="Phobius"/>
    </source>
</evidence>
<protein>
    <submittedName>
        <fullName evidence="7">Membrane protein</fullName>
    </submittedName>
</protein>
<dbReference type="AlphaFoldDB" id="A0A4Y4CQ33"/>
<dbReference type="GO" id="GO:0005886">
    <property type="term" value="C:plasma membrane"/>
    <property type="evidence" value="ECO:0007669"/>
    <property type="project" value="UniProtKB-SubCell"/>
</dbReference>
<organism evidence="7 8">
    <name type="scientific">Zoogloea ramigera</name>
    <dbReference type="NCBI Taxonomy" id="350"/>
    <lineage>
        <taxon>Bacteria</taxon>
        <taxon>Pseudomonadati</taxon>
        <taxon>Pseudomonadota</taxon>
        <taxon>Betaproteobacteria</taxon>
        <taxon>Rhodocyclales</taxon>
        <taxon>Zoogloeaceae</taxon>
        <taxon>Zoogloea</taxon>
    </lineage>
</organism>
<accession>A0A4Y4CQ33</accession>
<feature type="transmembrane region" description="Helical" evidence="6">
    <location>
        <begin position="97"/>
        <end position="117"/>
    </location>
</feature>
<comment type="subcellular location">
    <subcellularLocation>
        <location evidence="1">Cell membrane</location>
        <topology evidence="1">Multi-pass membrane protein</topology>
    </subcellularLocation>
</comment>
<name>A0A4Y4CQ33_ZOORA</name>
<keyword evidence="3 6" id="KW-0812">Transmembrane</keyword>
<keyword evidence="5 6" id="KW-0472">Membrane</keyword>
<feature type="transmembrane region" description="Helical" evidence="6">
    <location>
        <begin position="189"/>
        <end position="206"/>
    </location>
</feature>
<proteinExistence type="predicted"/>
<dbReference type="Pfam" id="PF02588">
    <property type="entry name" value="YitT_membrane"/>
    <property type="match status" value="1"/>
</dbReference>
<dbReference type="InterPro" id="IPR003740">
    <property type="entry name" value="YitT"/>
</dbReference>
<evidence type="ECO:0000313" key="8">
    <source>
        <dbReference type="Proteomes" id="UP000318422"/>
    </source>
</evidence>
<keyword evidence="2" id="KW-1003">Cell membrane</keyword>
<feature type="transmembrane region" description="Helical" evidence="6">
    <location>
        <begin position="72"/>
        <end position="90"/>
    </location>
</feature>
<dbReference type="InterPro" id="IPR051461">
    <property type="entry name" value="UPF0750_membrane"/>
</dbReference>
<comment type="caution">
    <text evidence="7">The sequence shown here is derived from an EMBL/GenBank/DDBJ whole genome shotgun (WGS) entry which is preliminary data.</text>
</comment>
<gene>
    <name evidence="7" type="ORF">ZRA01_10740</name>
</gene>
<keyword evidence="4 6" id="KW-1133">Transmembrane helix</keyword>
<evidence type="ECO:0000313" key="7">
    <source>
        <dbReference type="EMBL" id="GEC95001.1"/>
    </source>
</evidence>
<feature type="transmembrane region" description="Helical" evidence="6">
    <location>
        <begin position="123"/>
        <end position="141"/>
    </location>
</feature>
<evidence type="ECO:0000256" key="4">
    <source>
        <dbReference type="ARBA" id="ARBA00022989"/>
    </source>
</evidence>
<evidence type="ECO:0000256" key="2">
    <source>
        <dbReference type="ARBA" id="ARBA00022475"/>
    </source>
</evidence>
<keyword evidence="8" id="KW-1185">Reference proteome</keyword>
<dbReference type="PANTHER" id="PTHR33545">
    <property type="entry name" value="UPF0750 MEMBRANE PROTEIN YITT-RELATED"/>
    <property type="match status" value="1"/>
</dbReference>
<reference evidence="7 8" key="1">
    <citation type="submission" date="2019-06" db="EMBL/GenBank/DDBJ databases">
        <title>Whole genome shotgun sequence of Zoogloea ramigera NBRC 15342.</title>
        <authorList>
            <person name="Hosoyama A."/>
            <person name="Uohara A."/>
            <person name="Ohji S."/>
            <person name="Ichikawa N."/>
        </authorList>
    </citation>
    <scope>NUCLEOTIDE SEQUENCE [LARGE SCALE GENOMIC DNA]</scope>
    <source>
        <strain evidence="7 8">NBRC 15342</strain>
    </source>
</reference>
<evidence type="ECO:0000256" key="1">
    <source>
        <dbReference type="ARBA" id="ARBA00004651"/>
    </source>
</evidence>
<feature type="transmembrane region" description="Helical" evidence="6">
    <location>
        <begin position="28"/>
        <end position="45"/>
    </location>
</feature>